<feature type="transmembrane region" description="Helical" evidence="1">
    <location>
        <begin position="7"/>
        <end position="26"/>
    </location>
</feature>
<proteinExistence type="predicted"/>
<dbReference type="AlphaFoldDB" id="A0A174WK67"/>
<sequence>MMVRNERILYIIVCVTFYSSTILMSFRNLVGKNWHVCFLRTGRKLVKNINRYGGNASFVELHEVGAYDNSHSLMPDLKGQRMDRMPQMVGRAMLKSNDMPKNKEKCGLLDSKQEAAFVISTPISVRTLCPEVVR</sequence>
<evidence type="ECO:0000313" key="3">
    <source>
        <dbReference type="Proteomes" id="UP000095541"/>
    </source>
</evidence>
<evidence type="ECO:0000256" key="1">
    <source>
        <dbReference type="SAM" id="Phobius"/>
    </source>
</evidence>
<evidence type="ECO:0000313" key="2">
    <source>
        <dbReference type="EMBL" id="CUQ44928.1"/>
    </source>
</evidence>
<keyword evidence="1" id="KW-1133">Transmembrane helix</keyword>
<organism evidence="2 3">
    <name type="scientific">Bacteroides thetaiotaomicron</name>
    <dbReference type="NCBI Taxonomy" id="818"/>
    <lineage>
        <taxon>Bacteria</taxon>
        <taxon>Pseudomonadati</taxon>
        <taxon>Bacteroidota</taxon>
        <taxon>Bacteroidia</taxon>
        <taxon>Bacteroidales</taxon>
        <taxon>Bacteroidaceae</taxon>
        <taxon>Bacteroides</taxon>
    </lineage>
</organism>
<name>A0A174WK67_BACT4</name>
<gene>
    <name evidence="2" type="ORF">ERS852557_04598</name>
</gene>
<keyword evidence="1" id="KW-0472">Membrane</keyword>
<reference evidence="2 3" key="1">
    <citation type="submission" date="2015-09" db="EMBL/GenBank/DDBJ databases">
        <authorList>
            <consortium name="Pathogen Informatics"/>
        </authorList>
    </citation>
    <scope>NUCLEOTIDE SEQUENCE [LARGE SCALE GENOMIC DNA]</scope>
    <source>
        <strain evidence="2 3">2789STDY5834945</strain>
    </source>
</reference>
<dbReference type="EMBL" id="CZBI01000010">
    <property type="protein sequence ID" value="CUQ44928.1"/>
    <property type="molecule type" value="Genomic_DNA"/>
</dbReference>
<dbReference type="Proteomes" id="UP000095541">
    <property type="component" value="Unassembled WGS sequence"/>
</dbReference>
<accession>A0A174WK67</accession>
<keyword evidence="1" id="KW-0812">Transmembrane</keyword>
<protein>
    <submittedName>
        <fullName evidence="2">Uncharacterized protein</fullName>
    </submittedName>
</protein>